<protein>
    <submittedName>
        <fullName evidence="1">Ferritin-like domain-containing protein</fullName>
    </submittedName>
</protein>
<evidence type="ECO:0000313" key="1">
    <source>
        <dbReference type="EMBL" id="MCC0176303.1"/>
    </source>
</evidence>
<sequence>MYQQKIDLAGEVCFRPNFWQTKGRINYLINEYLNLDELRDLMEELPDQFRDPQPRQWSKITWQDINPDDVIGIELNIFLSIIKGALDTEAPIRGYTQASRQARAFPCAFRRRGVARQYLEPIHPSMAKFVGGSVSADGKMTALGLWEKEERQHTPALIKIYQQLSHDKIIPQPKTAKVYQARENPYQDLYKHGLHRVATEYSAVCLYIWLMSHTTGTTQQVLGELLQDEVNHLTKFLGMGMWLYPDGTEQLIKYLLNQIHTILPVSSESDAKSKSTLKSTFQRMMSVLNWQSWSILSQGELIYTFIWTLKQMYHWSSQLTPEYLQSCCASPEFFGNNNLECDRSEIIIF</sequence>
<proteinExistence type="predicted"/>
<reference evidence="1" key="1">
    <citation type="journal article" date="2021" name="Antonie Van Leeuwenhoek">
        <title>Draft genome and description of Waterburya agarophytonicola gen. nov. sp. nov. (Pleurocapsales, Cyanobacteria): a seaweed symbiont.</title>
        <authorList>
            <person name="Bonthond G."/>
            <person name="Shalygin S."/>
            <person name="Bayer T."/>
            <person name="Weinberger F."/>
        </authorList>
    </citation>
    <scope>NUCLEOTIDE SEQUENCE</scope>
    <source>
        <strain evidence="1">KI4</strain>
    </source>
</reference>
<dbReference type="RefSeq" id="WP_229639344.1">
    <property type="nucleotide sequence ID" value="NZ_JADWDC010000008.1"/>
</dbReference>
<accession>A0A964BPV6</accession>
<name>A0A964BPV6_9CYAN</name>
<keyword evidence="2" id="KW-1185">Reference proteome</keyword>
<dbReference type="InterPro" id="IPR009078">
    <property type="entry name" value="Ferritin-like_SF"/>
</dbReference>
<evidence type="ECO:0000313" key="2">
    <source>
        <dbReference type="Proteomes" id="UP000729733"/>
    </source>
</evidence>
<dbReference type="Proteomes" id="UP000729733">
    <property type="component" value="Unassembled WGS sequence"/>
</dbReference>
<organism evidence="1 2">
    <name type="scientific">Waterburya agarophytonicola KI4</name>
    <dbReference type="NCBI Taxonomy" id="2874699"/>
    <lineage>
        <taxon>Bacteria</taxon>
        <taxon>Bacillati</taxon>
        <taxon>Cyanobacteriota</taxon>
        <taxon>Cyanophyceae</taxon>
        <taxon>Pleurocapsales</taxon>
        <taxon>Hyellaceae</taxon>
        <taxon>Waterburya</taxon>
        <taxon>Waterburya agarophytonicola</taxon>
    </lineage>
</organism>
<dbReference type="AlphaFoldDB" id="A0A964BPV6"/>
<dbReference type="SUPFAM" id="SSF47240">
    <property type="entry name" value="Ferritin-like"/>
    <property type="match status" value="1"/>
</dbReference>
<comment type="caution">
    <text evidence="1">The sequence shown here is derived from an EMBL/GenBank/DDBJ whole genome shotgun (WGS) entry which is preliminary data.</text>
</comment>
<gene>
    <name evidence="1" type="ORF">I4641_04845</name>
</gene>
<dbReference type="EMBL" id="JADWDC010000008">
    <property type="protein sequence ID" value="MCC0176303.1"/>
    <property type="molecule type" value="Genomic_DNA"/>
</dbReference>